<accession>A0A6J4TWH4</accession>
<sequence length="58" mass="5819">MALGAGPVTRPRSPPVAGTFVSFATFGAIFGVWQVLLTDLTAGLGISCGALGGAMPRR</sequence>
<dbReference type="EMBL" id="CADCWG010000004">
    <property type="protein sequence ID" value="CAA9533377.1"/>
    <property type="molecule type" value="Genomic_DNA"/>
</dbReference>
<reference evidence="2" key="1">
    <citation type="submission" date="2020-02" db="EMBL/GenBank/DDBJ databases">
        <authorList>
            <person name="Meier V. D."/>
        </authorList>
    </citation>
    <scope>NUCLEOTIDE SEQUENCE</scope>
    <source>
        <strain evidence="2">AVDCRST_MAG49</strain>
    </source>
</reference>
<keyword evidence="1" id="KW-0812">Transmembrane</keyword>
<feature type="transmembrane region" description="Helical" evidence="1">
    <location>
        <begin position="20"/>
        <end position="53"/>
    </location>
</feature>
<organism evidence="2">
    <name type="scientific">uncultured Thermomicrobiales bacterium</name>
    <dbReference type="NCBI Taxonomy" id="1645740"/>
    <lineage>
        <taxon>Bacteria</taxon>
        <taxon>Pseudomonadati</taxon>
        <taxon>Thermomicrobiota</taxon>
        <taxon>Thermomicrobia</taxon>
        <taxon>Thermomicrobiales</taxon>
        <taxon>environmental samples</taxon>
    </lineage>
</organism>
<protein>
    <submittedName>
        <fullName evidence="2">Uncharacterized protein</fullName>
    </submittedName>
</protein>
<evidence type="ECO:0000313" key="2">
    <source>
        <dbReference type="EMBL" id="CAA9533377.1"/>
    </source>
</evidence>
<keyword evidence="1" id="KW-0472">Membrane</keyword>
<keyword evidence="1" id="KW-1133">Transmembrane helix</keyword>
<proteinExistence type="predicted"/>
<gene>
    <name evidence="2" type="ORF">AVDCRST_MAG49-58</name>
</gene>
<name>A0A6J4TWH4_9BACT</name>
<dbReference type="AlphaFoldDB" id="A0A6J4TWH4"/>
<evidence type="ECO:0000256" key="1">
    <source>
        <dbReference type="SAM" id="Phobius"/>
    </source>
</evidence>